<reference evidence="1 2" key="1">
    <citation type="submission" date="2015-08" db="EMBL/GenBank/DDBJ databases">
        <title>Next Generation Sequencing and Analysis of the Genome of Puccinia sorghi L Schw, the Causal Agent of Maize Common Rust.</title>
        <authorList>
            <person name="Rochi L."/>
            <person name="Burguener G."/>
            <person name="Darino M."/>
            <person name="Turjanski A."/>
            <person name="Kreff E."/>
            <person name="Dieguez M.J."/>
            <person name="Sacco F."/>
        </authorList>
    </citation>
    <scope>NUCLEOTIDE SEQUENCE [LARGE SCALE GENOMIC DNA]</scope>
    <source>
        <strain evidence="1 2">RO10H11247</strain>
    </source>
</reference>
<evidence type="ECO:0000313" key="2">
    <source>
        <dbReference type="Proteomes" id="UP000037035"/>
    </source>
</evidence>
<proteinExistence type="predicted"/>
<dbReference type="EMBL" id="LAVV01009967">
    <property type="protein sequence ID" value="KNZ49736.1"/>
    <property type="molecule type" value="Genomic_DNA"/>
</dbReference>
<comment type="caution">
    <text evidence="1">The sequence shown here is derived from an EMBL/GenBank/DDBJ whole genome shotgun (WGS) entry which is preliminary data.</text>
</comment>
<protein>
    <submittedName>
        <fullName evidence="1">Uncharacterized protein</fullName>
    </submittedName>
</protein>
<feature type="non-terminal residue" evidence="1">
    <location>
        <position position="1"/>
    </location>
</feature>
<organism evidence="1 2">
    <name type="scientific">Puccinia sorghi</name>
    <dbReference type="NCBI Taxonomy" id="27349"/>
    <lineage>
        <taxon>Eukaryota</taxon>
        <taxon>Fungi</taxon>
        <taxon>Dikarya</taxon>
        <taxon>Basidiomycota</taxon>
        <taxon>Pucciniomycotina</taxon>
        <taxon>Pucciniomycetes</taxon>
        <taxon>Pucciniales</taxon>
        <taxon>Pucciniaceae</taxon>
        <taxon>Puccinia</taxon>
    </lineage>
</organism>
<accession>A0A0L6UMJ3</accession>
<dbReference type="OrthoDB" id="2509725at2759"/>
<name>A0A0L6UMJ3_9BASI</name>
<evidence type="ECO:0000313" key="1">
    <source>
        <dbReference type="EMBL" id="KNZ49736.1"/>
    </source>
</evidence>
<keyword evidence="2" id="KW-1185">Reference proteome</keyword>
<sequence length="133" mass="15123">SIQRDGFKITTTKPQNCVVAKVNRKTVYGIVQQLYSLVDHMGVSRYVVILWPITNLFPKQTDIPTARFRYYLYLYHTVVGQVKYEDSVVVSPSDIQCLAAYCFLPSKTFGIQKNGIILVPYDHQAVLNICGDD</sequence>
<gene>
    <name evidence="1" type="ORF">VP01_4821g2</name>
</gene>
<dbReference type="VEuPathDB" id="FungiDB:VP01_4821g2"/>
<dbReference type="Proteomes" id="UP000037035">
    <property type="component" value="Unassembled WGS sequence"/>
</dbReference>
<dbReference type="AlphaFoldDB" id="A0A0L6UMJ3"/>